<feature type="binding site" evidence="5">
    <location>
        <position position="187"/>
    </location>
    <ligand>
        <name>S-adenosyl-L-methionine</name>
        <dbReference type="ChEBI" id="CHEBI:59789"/>
    </ligand>
</feature>
<dbReference type="Pfam" id="PF05175">
    <property type="entry name" value="MTS"/>
    <property type="match status" value="1"/>
</dbReference>
<dbReference type="AlphaFoldDB" id="A0A285PHB5"/>
<evidence type="ECO:0000256" key="3">
    <source>
        <dbReference type="ARBA" id="ARBA00022691"/>
    </source>
</evidence>
<feature type="domain" description="Methyltransferase small" evidence="6">
    <location>
        <begin position="115"/>
        <end position="194"/>
    </location>
</feature>
<comment type="catalytic activity">
    <reaction evidence="4 5">
        <text>L-glutaminyl-[peptide chain release factor] + S-adenosyl-L-methionine = N(5)-methyl-L-glutaminyl-[peptide chain release factor] + S-adenosyl-L-homocysteine + H(+)</text>
        <dbReference type="Rhea" id="RHEA:42896"/>
        <dbReference type="Rhea" id="RHEA-COMP:10271"/>
        <dbReference type="Rhea" id="RHEA-COMP:10272"/>
        <dbReference type="ChEBI" id="CHEBI:15378"/>
        <dbReference type="ChEBI" id="CHEBI:30011"/>
        <dbReference type="ChEBI" id="CHEBI:57856"/>
        <dbReference type="ChEBI" id="CHEBI:59789"/>
        <dbReference type="ChEBI" id="CHEBI:61891"/>
        <dbReference type="EC" id="2.1.1.297"/>
    </reaction>
</comment>
<dbReference type="NCBIfam" id="TIGR03534">
    <property type="entry name" value="RF_mod_PrmC"/>
    <property type="match status" value="1"/>
</dbReference>
<dbReference type="InterPro" id="IPR019874">
    <property type="entry name" value="RF_methyltr_PrmC"/>
</dbReference>
<accession>A0A285PHB5</accession>
<dbReference type="CDD" id="cd02440">
    <property type="entry name" value="AdoMet_MTases"/>
    <property type="match status" value="1"/>
</dbReference>
<evidence type="ECO:0000313" key="8">
    <source>
        <dbReference type="EMBL" id="SNZ20808.1"/>
    </source>
</evidence>
<dbReference type="Pfam" id="PF17827">
    <property type="entry name" value="PrmC_N"/>
    <property type="match status" value="1"/>
</dbReference>
<dbReference type="InterPro" id="IPR029063">
    <property type="entry name" value="SAM-dependent_MTases_sf"/>
</dbReference>
<evidence type="ECO:0000256" key="2">
    <source>
        <dbReference type="ARBA" id="ARBA00022679"/>
    </source>
</evidence>
<dbReference type="GO" id="GO:0003676">
    <property type="term" value="F:nucleic acid binding"/>
    <property type="evidence" value="ECO:0007669"/>
    <property type="project" value="InterPro"/>
</dbReference>
<dbReference type="NCBIfam" id="TIGR00536">
    <property type="entry name" value="hemK_fam"/>
    <property type="match status" value="1"/>
</dbReference>
<name>A0A285PHB5_9HYPH</name>
<dbReference type="PANTHER" id="PTHR18895">
    <property type="entry name" value="HEMK METHYLTRANSFERASE"/>
    <property type="match status" value="1"/>
</dbReference>
<feature type="binding site" evidence="5">
    <location>
        <position position="144"/>
    </location>
    <ligand>
        <name>S-adenosyl-L-methionine</name>
        <dbReference type="ChEBI" id="CHEBI:59789"/>
    </ligand>
</feature>
<feature type="binding site" evidence="5">
    <location>
        <begin position="187"/>
        <end position="190"/>
    </location>
    <ligand>
        <name>substrate</name>
    </ligand>
</feature>
<sequence>MRLDQAIAHWAEAFRQMEIETAKLDARLIVQHALNLSDMDMLVQFDRHLSEQDQKVVAKLAERRLKREPVAHLLGYREFWGLNFAVSGDVLVPRADSETLIEAVLADIPDCKAPLKLVDIGTGSGCLLLALLSELPNAVGIGVDMSTSALNIARRNARNLNLTDRCLFVRGDFATAFAGSIDVLISNPPYLAEEEFGGLDVDVANYDPYSALVSGPSGLEAYEQILDQIGAWGRPLPSVYLEIGYQQGEALQALALCNKAVSVRIKQDLGGRDRVVTISYE</sequence>
<dbReference type="SUPFAM" id="SSF53335">
    <property type="entry name" value="S-adenosyl-L-methionine-dependent methyltransferases"/>
    <property type="match status" value="1"/>
</dbReference>
<comment type="function">
    <text evidence="5">Methylates the class 1 translation termination release factors RF1/PrfA and RF2/PrfB on the glutamine residue of the universally conserved GGQ motif.</text>
</comment>
<dbReference type="HAMAP" id="MF_02126">
    <property type="entry name" value="RF_methyltr_PrmC"/>
    <property type="match status" value="1"/>
</dbReference>
<keyword evidence="2 5" id="KW-0808">Transferase</keyword>
<dbReference type="InterPro" id="IPR002052">
    <property type="entry name" value="DNA_methylase_N6_adenine_CS"/>
</dbReference>
<dbReference type="Gene3D" id="3.40.50.150">
    <property type="entry name" value="Vaccinia Virus protein VP39"/>
    <property type="match status" value="1"/>
</dbReference>
<keyword evidence="3 5" id="KW-0949">S-adenosyl-L-methionine</keyword>
<reference evidence="8 9" key="1">
    <citation type="submission" date="2017-09" db="EMBL/GenBank/DDBJ databases">
        <authorList>
            <person name="Ehlers B."/>
            <person name="Leendertz F.H."/>
        </authorList>
    </citation>
    <scope>NUCLEOTIDE SEQUENCE [LARGE SCALE GENOMIC DNA]</scope>
    <source>
        <strain evidence="8 9">DSM 18289</strain>
    </source>
</reference>
<comment type="similarity">
    <text evidence="5">Belongs to the protein N5-glutamine methyltransferase family. PrmC subfamily.</text>
</comment>
<feature type="domain" description="Release factor glutamine methyltransferase N-terminal" evidence="7">
    <location>
        <begin position="5"/>
        <end position="75"/>
    </location>
</feature>
<keyword evidence="1 5" id="KW-0489">Methyltransferase</keyword>
<dbReference type="OrthoDB" id="9800643at2"/>
<proteinExistence type="inferred from homology"/>
<evidence type="ECO:0000313" key="9">
    <source>
        <dbReference type="Proteomes" id="UP000219439"/>
    </source>
</evidence>
<dbReference type="InterPro" id="IPR004556">
    <property type="entry name" value="HemK-like"/>
</dbReference>
<protein>
    <recommendedName>
        <fullName evidence="5">Release factor glutamine methyltransferase</fullName>
        <shortName evidence="5">RF MTase</shortName>
        <ecNumber evidence="5">2.1.1.297</ecNumber>
    </recommendedName>
    <alternativeName>
        <fullName evidence="5">N5-glutamine methyltransferase PrmC</fullName>
    </alternativeName>
    <alternativeName>
        <fullName evidence="5">Protein-(glutamine-N5) MTase PrmC</fullName>
    </alternativeName>
    <alternativeName>
        <fullName evidence="5">Protein-glutamine N-methyltransferase PrmC</fullName>
    </alternativeName>
</protein>
<dbReference type="Proteomes" id="UP000219439">
    <property type="component" value="Unassembled WGS sequence"/>
</dbReference>
<dbReference type="PANTHER" id="PTHR18895:SF74">
    <property type="entry name" value="MTRF1L RELEASE FACTOR GLUTAMINE METHYLTRANSFERASE"/>
    <property type="match status" value="1"/>
</dbReference>
<dbReference type="Gene3D" id="1.10.8.10">
    <property type="entry name" value="DNA helicase RuvA subunit, C-terminal domain"/>
    <property type="match status" value="1"/>
</dbReference>
<organism evidence="8 9">
    <name type="scientific">Cohaesibacter gelatinilyticus</name>
    <dbReference type="NCBI Taxonomy" id="372072"/>
    <lineage>
        <taxon>Bacteria</taxon>
        <taxon>Pseudomonadati</taxon>
        <taxon>Pseudomonadota</taxon>
        <taxon>Alphaproteobacteria</taxon>
        <taxon>Hyphomicrobiales</taxon>
        <taxon>Cohaesibacteraceae</taxon>
    </lineage>
</organism>
<dbReference type="InterPro" id="IPR040758">
    <property type="entry name" value="PrmC_N"/>
</dbReference>
<dbReference type="InterPro" id="IPR050320">
    <property type="entry name" value="N5-glutamine_MTase"/>
</dbReference>
<evidence type="ECO:0000256" key="4">
    <source>
        <dbReference type="ARBA" id="ARBA00048391"/>
    </source>
</evidence>
<dbReference type="EC" id="2.1.1.297" evidence="5"/>
<dbReference type="RefSeq" id="WP_097155157.1">
    <property type="nucleotide sequence ID" value="NZ_OBEL01000005.1"/>
</dbReference>
<dbReference type="GO" id="GO:0032259">
    <property type="term" value="P:methylation"/>
    <property type="evidence" value="ECO:0007669"/>
    <property type="project" value="UniProtKB-KW"/>
</dbReference>
<feature type="binding site" evidence="5">
    <location>
        <position position="173"/>
    </location>
    <ligand>
        <name>S-adenosyl-L-methionine</name>
        <dbReference type="ChEBI" id="CHEBI:59789"/>
    </ligand>
</feature>
<dbReference type="PROSITE" id="PS00092">
    <property type="entry name" value="N6_MTASE"/>
    <property type="match status" value="1"/>
</dbReference>
<keyword evidence="9" id="KW-1185">Reference proteome</keyword>
<feature type="binding site" evidence="5">
    <location>
        <begin position="121"/>
        <end position="125"/>
    </location>
    <ligand>
        <name>S-adenosyl-L-methionine</name>
        <dbReference type="ChEBI" id="CHEBI:59789"/>
    </ligand>
</feature>
<evidence type="ECO:0000259" key="7">
    <source>
        <dbReference type="Pfam" id="PF17827"/>
    </source>
</evidence>
<dbReference type="GO" id="GO:0102559">
    <property type="term" value="F:peptide chain release factor N(5)-glutamine methyltransferase activity"/>
    <property type="evidence" value="ECO:0007669"/>
    <property type="project" value="UniProtKB-EC"/>
</dbReference>
<dbReference type="EMBL" id="OBEL01000005">
    <property type="protein sequence ID" value="SNZ20808.1"/>
    <property type="molecule type" value="Genomic_DNA"/>
</dbReference>
<evidence type="ECO:0000256" key="1">
    <source>
        <dbReference type="ARBA" id="ARBA00022603"/>
    </source>
</evidence>
<evidence type="ECO:0000256" key="5">
    <source>
        <dbReference type="HAMAP-Rule" id="MF_02126"/>
    </source>
</evidence>
<gene>
    <name evidence="5" type="primary">prmC</name>
    <name evidence="8" type="ORF">SAMN06265368_3918</name>
</gene>
<dbReference type="InterPro" id="IPR007848">
    <property type="entry name" value="Small_mtfrase_dom"/>
</dbReference>
<evidence type="ECO:0000259" key="6">
    <source>
        <dbReference type="Pfam" id="PF05175"/>
    </source>
</evidence>